<sequence>MLIVESKPKCAEAEAYRTLRTNIQYSSVSKKIKTLLVTSSDSKDGKSTVCSNLALTFSQNGQSVIVLDCDFRKPSIHKFFNISNSSGITDILIGKEKLEDTIKYYNPKTAILPAGNIPPNPSEILGSQSMINLLSFLSERYDIVIIDSPPVGVVTDAQVISATVDGTIVVIKAEETKAKRVTEAVNLLKKVDANIIGMVLNEAHTINKNYNDYYVN</sequence>
<dbReference type="EC" id="2.7.10.2" evidence="2"/>
<dbReference type="GO" id="GO:0004715">
    <property type="term" value="F:non-membrane spanning protein tyrosine kinase activity"/>
    <property type="evidence" value="ECO:0007669"/>
    <property type="project" value="UniProtKB-EC"/>
</dbReference>
<dbReference type="Proteomes" id="UP000321089">
    <property type="component" value="Unassembled WGS sequence"/>
</dbReference>
<dbReference type="PANTHER" id="PTHR32309:SF13">
    <property type="entry name" value="FERRIC ENTEROBACTIN TRANSPORT PROTEIN FEPE"/>
    <property type="match status" value="1"/>
</dbReference>
<accession>A0A512TLM2</accession>
<dbReference type="Gene3D" id="3.40.50.300">
    <property type="entry name" value="P-loop containing nucleotide triphosphate hydrolases"/>
    <property type="match status" value="1"/>
</dbReference>
<evidence type="ECO:0000256" key="6">
    <source>
        <dbReference type="ARBA" id="ARBA00022840"/>
    </source>
</evidence>
<reference evidence="10 12" key="2">
    <citation type="submission" date="2020-01" db="EMBL/GenBank/DDBJ databases">
        <title>Genome sequence of a 1,3-propanediol producer, Clostridium butyricum S3.</title>
        <authorList>
            <person name="Zhou J."/>
        </authorList>
    </citation>
    <scope>NUCLEOTIDE SEQUENCE [LARGE SCALE GENOMIC DNA]</scope>
    <source>
        <strain evidence="10 12">S3</strain>
    </source>
</reference>
<dbReference type="InterPro" id="IPR027417">
    <property type="entry name" value="P-loop_NTPase"/>
</dbReference>
<dbReference type="InterPro" id="IPR033756">
    <property type="entry name" value="YlxH/NBP35"/>
</dbReference>
<dbReference type="SUPFAM" id="SSF52540">
    <property type="entry name" value="P-loop containing nucleoside triphosphate hydrolases"/>
    <property type="match status" value="1"/>
</dbReference>
<comment type="caution">
    <text evidence="9">The sequence shown here is derived from an EMBL/GenBank/DDBJ whole genome shotgun (WGS) entry which is preliminary data.</text>
</comment>
<comment type="catalytic activity">
    <reaction evidence="8">
        <text>L-tyrosyl-[protein] + ATP = O-phospho-L-tyrosyl-[protein] + ADP + H(+)</text>
        <dbReference type="Rhea" id="RHEA:10596"/>
        <dbReference type="Rhea" id="RHEA-COMP:10136"/>
        <dbReference type="Rhea" id="RHEA-COMP:20101"/>
        <dbReference type="ChEBI" id="CHEBI:15378"/>
        <dbReference type="ChEBI" id="CHEBI:30616"/>
        <dbReference type="ChEBI" id="CHEBI:46858"/>
        <dbReference type="ChEBI" id="CHEBI:61978"/>
        <dbReference type="ChEBI" id="CHEBI:456216"/>
        <dbReference type="EC" id="2.7.10.2"/>
    </reaction>
</comment>
<keyword evidence="3 10" id="KW-0808">Transferase</keyword>
<evidence type="ECO:0000313" key="10">
    <source>
        <dbReference type="EMBL" id="NAS17086.1"/>
    </source>
</evidence>
<reference evidence="9 11" key="1">
    <citation type="submission" date="2019-07" db="EMBL/GenBank/DDBJ databases">
        <title>Whole genome shotgun sequence of Clostridium butyricum NBRC 3858.</title>
        <authorList>
            <person name="Hosoyama A."/>
            <person name="Uohara A."/>
            <person name="Ohji S."/>
            <person name="Ichikawa N."/>
        </authorList>
    </citation>
    <scope>NUCLEOTIDE SEQUENCE [LARGE SCALE GENOMIC DNA]</scope>
    <source>
        <strain evidence="9 11">NBRC 3858</strain>
    </source>
</reference>
<keyword evidence="7" id="KW-0829">Tyrosine-protein kinase</keyword>
<dbReference type="GO" id="GO:0042802">
    <property type="term" value="F:identical protein binding"/>
    <property type="evidence" value="ECO:0007669"/>
    <property type="project" value="UniProtKB-ARBA"/>
</dbReference>
<evidence type="ECO:0000313" key="11">
    <source>
        <dbReference type="Proteomes" id="UP000321089"/>
    </source>
</evidence>
<dbReference type="GO" id="GO:0005886">
    <property type="term" value="C:plasma membrane"/>
    <property type="evidence" value="ECO:0007669"/>
    <property type="project" value="TreeGrafter"/>
</dbReference>
<evidence type="ECO:0000256" key="5">
    <source>
        <dbReference type="ARBA" id="ARBA00022777"/>
    </source>
</evidence>
<evidence type="ECO:0000256" key="7">
    <source>
        <dbReference type="ARBA" id="ARBA00023137"/>
    </source>
</evidence>
<dbReference type="PANTHER" id="PTHR32309">
    <property type="entry name" value="TYROSINE-PROTEIN KINASE"/>
    <property type="match status" value="1"/>
</dbReference>
<gene>
    <name evidence="9" type="ORF">CBU02nite_16660</name>
    <name evidence="10" type="ORF">GND98_004175</name>
</gene>
<dbReference type="AlphaFoldDB" id="A0A512TLM2"/>
<keyword evidence="6" id="KW-0067">ATP-binding</keyword>
<keyword evidence="4" id="KW-0547">Nucleotide-binding</keyword>
<dbReference type="EMBL" id="BKBC01000018">
    <property type="protein sequence ID" value="GEQ21160.1"/>
    <property type="molecule type" value="Genomic_DNA"/>
</dbReference>
<dbReference type="FunFam" id="3.40.50.300:FF:000527">
    <property type="entry name" value="Tyrosine-protein kinase etk"/>
    <property type="match status" value="1"/>
</dbReference>
<evidence type="ECO:0000256" key="1">
    <source>
        <dbReference type="ARBA" id="ARBA00007316"/>
    </source>
</evidence>
<dbReference type="RefSeq" id="WP_146868326.1">
    <property type="nucleotide sequence ID" value="NZ_BKBC01000018.1"/>
</dbReference>
<evidence type="ECO:0000313" key="9">
    <source>
        <dbReference type="EMBL" id="GEQ21160.1"/>
    </source>
</evidence>
<dbReference type="CDD" id="cd05387">
    <property type="entry name" value="BY-kinase"/>
    <property type="match status" value="1"/>
</dbReference>
<protein>
    <recommendedName>
        <fullName evidence="2">non-specific protein-tyrosine kinase</fullName>
        <ecNumber evidence="2">2.7.10.2</ecNumber>
    </recommendedName>
</protein>
<evidence type="ECO:0000256" key="3">
    <source>
        <dbReference type="ARBA" id="ARBA00022679"/>
    </source>
</evidence>
<evidence type="ECO:0000256" key="4">
    <source>
        <dbReference type="ARBA" id="ARBA00022741"/>
    </source>
</evidence>
<keyword evidence="5 9" id="KW-0418">Kinase</keyword>
<evidence type="ECO:0000256" key="8">
    <source>
        <dbReference type="ARBA" id="ARBA00051245"/>
    </source>
</evidence>
<name>A0A512TLM2_CLOBU</name>
<dbReference type="EMBL" id="WOFV02000008">
    <property type="protein sequence ID" value="NAS17086.1"/>
    <property type="molecule type" value="Genomic_DNA"/>
</dbReference>
<organism evidence="9 11">
    <name type="scientific">Clostridium butyricum</name>
    <dbReference type="NCBI Taxonomy" id="1492"/>
    <lineage>
        <taxon>Bacteria</taxon>
        <taxon>Bacillati</taxon>
        <taxon>Bacillota</taxon>
        <taxon>Clostridia</taxon>
        <taxon>Eubacteriales</taxon>
        <taxon>Clostridiaceae</taxon>
        <taxon>Clostridium</taxon>
    </lineage>
</organism>
<evidence type="ECO:0000313" key="12">
    <source>
        <dbReference type="Proteomes" id="UP000474042"/>
    </source>
</evidence>
<comment type="similarity">
    <text evidence="1">Belongs to the CpsD/CapB family.</text>
</comment>
<evidence type="ECO:0000256" key="2">
    <source>
        <dbReference type="ARBA" id="ARBA00011903"/>
    </source>
</evidence>
<dbReference type="Proteomes" id="UP000474042">
    <property type="component" value="Unassembled WGS sequence"/>
</dbReference>
<dbReference type="InterPro" id="IPR005702">
    <property type="entry name" value="Wzc-like_C"/>
</dbReference>
<dbReference type="Pfam" id="PF10609">
    <property type="entry name" value="ParA"/>
    <property type="match status" value="1"/>
</dbReference>
<dbReference type="InterPro" id="IPR050445">
    <property type="entry name" value="Bact_polysacc_biosynth/exp"/>
</dbReference>
<dbReference type="GO" id="GO:0005524">
    <property type="term" value="F:ATP binding"/>
    <property type="evidence" value="ECO:0007669"/>
    <property type="project" value="UniProtKB-KW"/>
</dbReference>
<proteinExistence type="inferred from homology"/>
<dbReference type="NCBIfam" id="TIGR01007">
    <property type="entry name" value="eps_fam"/>
    <property type="match status" value="1"/>
</dbReference>